<dbReference type="InterPro" id="IPR036388">
    <property type="entry name" value="WH-like_DNA-bd_sf"/>
</dbReference>
<dbReference type="Proteomes" id="UP000182932">
    <property type="component" value="Unassembled WGS sequence"/>
</dbReference>
<evidence type="ECO:0000256" key="8">
    <source>
        <dbReference type="ARBA" id="ARBA00023163"/>
    </source>
</evidence>
<dbReference type="CDD" id="cd06445">
    <property type="entry name" value="ATase"/>
    <property type="match status" value="1"/>
</dbReference>
<evidence type="ECO:0000256" key="10">
    <source>
        <dbReference type="ARBA" id="ARBA00049348"/>
    </source>
</evidence>
<dbReference type="InterPro" id="IPR018060">
    <property type="entry name" value="HTH_AraC"/>
</dbReference>
<comment type="catalytic activity">
    <reaction evidence="10">
        <text>a 6-O-methyl-2'-deoxyguanosine in DNA + L-cysteinyl-[protein] = S-methyl-L-cysteinyl-[protein] + a 2'-deoxyguanosine in DNA</text>
        <dbReference type="Rhea" id="RHEA:24000"/>
        <dbReference type="Rhea" id="RHEA-COMP:10131"/>
        <dbReference type="Rhea" id="RHEA-COMP:10132"/>
        <dbReference type="Rhea" id="RHEA-COMP:11367"/>
        <dbReference type="Rhea" id="RHEA-COMP:11368"/>
        <dbReference type="ChEBI" id="CHEBI:29950"/>
        <dbReference type="ChEBI" id="CHEBI:82612"/>
        <dbReference type="ChEBI" id="CHEBI:85445"/>
        <dbReference type="ChEBI" id="CHEBI:85448"/>
        <dbReference type="EC" id="2.1.1.63"/>
    </reaction>
</comment>
<evidence type="ECO:0000256" key="2">
    <source>
        <dbReference type="ARBA" id="ARBA00008711"/>
    </source>
</evidence>
<evidence type="ECO:0000256" key="6">
    <source>
        <dbReference type="ARBA" id="ARBA00022763"/>
    </source>
</evidence>
<dbReference type="FunFam" id="1.10.10.10:FF:000214">
    <property type="entry name" value="Methylated-DNA--protein-cysteine methyltransferase"/>
    <property type="match status" value="1"/>
</dbReference>
<dbReference type="InterPro" id="IPR008332">
    <property type="entry name" value="MethylG_MeTrfase_N"/>
</dbReference>
<dbReference type="GO" id="GO:0032259">
    <property type="term" value="P:methylation"/>
    <property type="evidence" value="ECO:0007669"/>
    <property type="project" value="UniProtKB-KW"/>
</dbReference>
<dbReference type="EMBL" id="FNYY01000004">
    <property type="protein sequence ID" value="SEJ24687.1"/>
    <property type="molecule type" value="Genomic_DNA"/>
</dbReference>
<dbReference type="Gene3D" id="3.30.160.70">
    <property type="entry name" value="Methylated DNA-protein cysteine methyltransferase domain"/>
    <property type="match status" value="1"/>
</dbReference>
<dbReference type="GO" id="GO:0003700">
    <property type="term" value="F:DNA-binding transcription factor activity"/>
    <property type="evidence" value="ECO:0007669"/>
    <property type="project" value="InterPro"/>
</dbReference>
<evidence type="ECO:0000256" key="4">
    <source>
        <dbReference type="ARBA" id="ARBA00022603"/>
    </source>
</evidence>
<evidence type="ECO:0000256" key="3">
    <source>
        <dbReference type="ARBA" id="ARBA00011918"/>
    </source>
</evidence>
<dbReference type="GO" id="GO:0043565">
    <property type="term" value="F:sequence-specific DNA binding"/>
    <property type="evidence" value="ECO:0007669"/>
    <property type="project" value="InterPro"/>
</dbReference>
<gene>
    <name evidence="12" type="ORF">SAMN04487940_104174</name>
</gene>
<dbReference type="Gene3D" id="1.10.10.10">
    <property type="entry name" value="Winged helix-like DNA-binding domain superfamily/Winged helix DNA-binding domain"/>
    <property type="match status" value="1"/>
</dbReference>
<dbReference type="NCBIfam" id="TIGR00589">
    <property type="entry name" value="ogt"/>
    <property type="match status" value="1"/>
</dbReference>
<comment type="similarity">
    <text evidence="2">Belongs to the MGMT family.</text>
</comment>
<proteinExistence type="inferred from homology"/>
<dbReference type="GeneID" id="80817863"/>
<dbReference type="AlphaFoldDB" id="A0A975ZMX0"/>
<keyword evidence="6" id="KW-0227">DNA damage</keyword>
<dbReference type="GO" id="GO:0006281">
    <property type="term" value="P:DNA repair"/>
    <property type="evidence" value="ECO:0007669"/>
    <property type="project" value="UniProtKB-KW"/>
</dbReference>
<keyword evidence="5" id="KW-0808">Transferase</keyword>
<evidence type="ECO:0000256" key="7">
    <source>
        <dbReference type="ARBA" id="ARBA00023015"/>
    </source>
</evidence>
<dbReference type="PANTHER" id="PTHR10815">
    <property type="entry name" value="METHYLATED-DNA--PROTEIN-CYSTEINE METHYLTRANSFERASE"/>
    <property type="match status" value="1"/>
</dbReference>
<comment type="caution">
    <text evidence="12">The sequence shown here is derived from an EMBL/GenBank/DDBJ whole genome shotgun (WGS) entry which is preliminary data.</text>
</comment>
<evidence type="ECO:0000256" key="1">
    <source>
        <dbReference type="ARBA" id="ARBA00001286"/>
    </source>
</evidence>
<dbReference type="Gene3D" id="1.10.10.60">
    <property type="entry name" value="Homeodomain-like"/>
    <property type="match status" value="1"/>
</dbReference>
<dbReference type="Pfam" id="PF01035">
    <property type="entry name" value="DNA_binding_1"/>
    <property type="match status" value="1"/>
</dbReference>
<comment type="catalytic activity">
    <reaction evidence="1">
        <text>a 4-O-methyl-thymidine in DNA + L-cysteinyl-[protein] = a thymidine in DNA + S-methyl-L-cysteinyl-[protein]</text>
        <dbReference type="Rhea" id="RHEA:53428"/>
        <dbReference type="Rhea" id="RHEA-COMP:10131"/>
        <dbReference type="Rhea" id="RHEA-COMP:10132"/>
        <dbReference type="Rhea" id="RHEA-COMP:13555"/>
        <dbReference type="Rhea" id="RHEA-COMP:13556"/>
        <dbReference type="ChEBI" id="CHEBI:29950"/>
        <dbReference type="ChEBI" id="CHEBI:82612"/>
        <dbReference type="ChEBI" id="CHEBI:137386"/>
        <dbReference type="ChEBI" id="CHEBI:137387"/>
        <dbReference type="EC" id="2.1.1.63"/>
    </reaction>
</comment>
<dbReference type="SUPFAM" id="SSF53155">
    <property type="entry name" value="Methylated DNA-protein cysteine methyltransferase domain"/>
    <property type="match status" value="1"/>
</dbReference>
<evidence type="ECO:0000313" key="13">
    <source>
        <dbReference type="Proteomes" id="UP000182932"/>
    </source>
</evidence>
<keyword evidence="8" id="KW-0804">Transcription</keyword>
<dbReference type="RefSeq" id="WP_048533266.1">
    <property type="nucleotide sequence ID" value="NZ_CBDCHJ010000001.1"/>
</dbReference>
<dbReference type="SMART" id="SM00342">
    <property type="entry name" value="HTH_ARAC"/>
    <property type="match status" value="1"/>
</dbReference>
<dbReference type="SUPFAM" id="SSF46689">
    <property type="entry name" value="Homeodomain-like"/>
    <property type="match status" value="1"/>
</dbReference>
<evidence type="ECO:0000256" key="5">
    <source>
        <dbReference type="ARBA" id="ARBA00022679"/>
    </source>
</evidence>
<keyword evidence="9" id="KW-0234">DNA repair</keyword>
<dbReference type="InterPro" id="IPR009057">
    <property type="entry name" value="Homeodomain-like_sf"/>
</dbReference>
<dbReference type="Pfam" id="PF02870">
    <property type="entry name" value="Methyltransf_1N"/>
    <property type="match status" value="1"/>
</dbReference>
<dbReference type="Pfam" id="PF12833">
    <property type="entry name" value="HTH_18"/>
    <property type="match status" value="1"/>
</dbReference>
<keyword evidence="13" id="KW-1185">Reference proteome</keyword>
<dbReference type="PROSITE" id="PS01124">
    <property type="entry name" value="HTH_ARAC_FAMILY_2"/>
    <property type="match status" value="1"/>
</dbReference>
<dbReference type="SUPFAM" id="SSF46767">
    <property type="entry name" value="Methylated DNA-protein cysteine methyltransferase, C-terminal domain"/>
    <property type="match status" value="1"/>
</dbReference>
<dbReference type="InterPro" id="IPR036217">
    <property type="entry name" value="MethylDNA_cys_MeTrfase_DNAb"/>
</dbReference>
<dbReference type="EC" id="2.1.1.63" evidence="3"/>
<organism evidence="12 13">
    <name type="scientific">Marinovum algicola</name>
    <dbReference type="NCBI Taxonomy" id="42444"/>
    <lineage>
        <taxon>Bacteria</taxon>
        <taxon>Pseudomonadati</taxon>
        <taxon>Pseudomonadota</taxon>
        <taxon>Alphaproteobacteria</taxon>
        <taxon>Rhodobacterales</taxon>
        <taxon>Roseobacteraceae</taxon>
        <taxon>Marinovum</taxon>
    </lineage>
</organism>
<dbReference type="InterPro" id="IPR036631">
    <property type="entry name" value="MGMT_N_sf"/>
</dbReference>
<keyword evidence="7" id="KW-0805">Transcription regulation</keyword>
<dbReference type="PANTHER" id="PTHR10815:SF13">
    <property type="entry name" value="METHYLATED-DNA--PROTEIN-CYSTEINE METHYLTRANSFERASE"/>
    <property type="match status" value="1"/>
</dbReference>
<keyword evidence="4" id="KW-0489">Methyltransferase</keyword>
<evidence type="ECO:0000313" key="12">
    <source>
        <dbReference type="EMBL" id="SEJ24687.1"/>
    </source>
</evidence>
<feature type="domain" description="HTH araC/xylS-type" evidence="11">
    <location>
        <begin position="14"/>
        <end position="110"/>
    </location>
</feature>
<dbReference type="GO" id="GO:0003908">
    <property type="term" value="F:methylated-DNA-[protein]-cysteine S-methyltransferase activity"/>
    <property type="evidence" value="ECO:0007669"/>
    <property type="project" value="UniProtKB-EC"/>
</dbReference>
<protein>
    <recommendedName>
        <fullName evidence="3">methylated-DNA--[protein]-cysteine S-methyltransferase</fullName>
        <ecNumber evidence="3">2.1.1.63</ecNumber>
    </recommendedName>
</protein>
<reference evidence="12 13" key="1">
    <citation type="submission" date="2016-10" db="EMBL/GenBank/DDBJ databases">
        <authorList>
            <person name="Varghese N."/>
            <person name="Submissions S."/>
        </authorList>
    </citation>
    <scope>NUCLEOTIDE SEQUENCE [LARGE SCALE GENOMIC DNA]</scope>
    <source>
        <strain evidence="12 13">FF3</strain>
    </source>
</reference>
<name>A0A975ZMX0_9RHOB</name>
<dbReference type="InterPro" id="IPR014048">
    <property type="entry name" value="MethylDNA_cys_MeTrfase_DNA-bd"/>
</dbReference>
<sequence length="278" mass="30376">MTMQENGYHYQVMRRAIDLIDASQTPLTLEALAGEMNMSPAHFQRLFSKWVGVSPKRYQQYLALGHAKALLRERFTTLAAADGAGLSGGGRLHDLFLRWEAMSPGDYAHGGAGLSIYWGWFDSPFGRALVMGTDRGLCGLGFAAEMGEAACMEDLRRRWPEARYQEAPERLAAWVGAAFGEVPGETPLYLIGAPFQIKVWEALLAIPSGHVTTYSEIATSIGRPKAVRAVGTAVGRNPVSWLIPCHRALRKSGALGGYHWGLPVKRALLAYESARAEA</sequence>
<evidence type="ECO:0000259" key="11">
    <source>
        <dbReference type="PROSITE" id="PS01124"/>
    </source>
</evidence>
<accession>A0A975ZMX0</accession>
<evidence type="ECO:0000256" key="9">
    <source>
        <dbReference type="ARBA" id="ARBA00023204"/>
    </source>
</evidence>